<evidence type="ECO:0000259" key="1">
    <source>
        <dbReference type="Pfam" id="PF00534"/>
    </source>
</evidence>
<keyword evidence="3" id="KW-0808">Transferase</keyword>
<dbReference type="Proteomes" id="UP000515808">
    <property type="component" value="Chromosome"/>
</dbReference>
<dbReference type="InterPro" id="IPR001296">
    <property type="entry name" value="Glyco_trans_1"/>
</dbReference>
<evidence type="ECO:0000313" key="3">
    <source>
        <dbReference type="EMBL" id="QNM86273.1"/>
    </source>
</evidence>
<dbReference type="InterPro" id="IPR028098">
    <property type="entry name" value="Glyco_trans_4-like_N"/>
</dbReference>
<organism evidence="3 4">
    <name type="scientific">Polaribacter pectinis</name>
    <dbReference type="NCBI Taxonomy" id="2738844"/>
    <lineage>
        <taxon>Bacteria</taxon>
        <taxon>Pseudomonadati</taxon>
        <taxon>Bacteroidota</taxon>
        <taxon>Flavobacteriia</taxon>
        <taxon>Flavobacteriales</taxon>
        <taxon>Flavobacteriaceae</taxon>
    </lineage>
</organism>
<evidence type="ECO:0000313" key="4">
    <source>
        <dbReference type="Proteomes" id="UP000515808"/>
    </source>
</evidence>
<dbReference type="Gene3D" id="3.40.50.2000">
    <property type="entry name" value="Glycogen Phosphorylase B"/>
    <property type="match status" value="2"/>
</dbReference>
<dbReference type="SUPFAM" id="SSF53756">
    <property type="entry name" value="UDP-Glycosyltransferase/glycogen phosphorylase"/>
    <property type="match status" value="1"/>
</dbReference>
<protein>
    <submittedName>
        <fullName evidence="3">Glycosyltransferase</fullName>
    </submittedName>
</protein>
<dbReference type="GO" id="GO:0016757">
    <property type="term" value="F:glycosyltransferase activity"/>
    <property type="evidence" value="ECO:0007669"/>
    <property type="project" value="InterPro"/>
</dbReference>
<dbReference type="Pfam" id="PF13439">
    <property type="entry name" value="Glyco_transf_4"/>
    <property type="match status" value="1"/>
</dbReference>
<feature type="domain" description="Glycosyl transferase family 1" evidence="1">
    <location>
        <begin position="178"/>
        <end position="335"/>
    </location>
</feature>
<dbReference type="EMBL" id="CP060695">
    <property type="protein sequence ID" value="QNM86273.1"/>
    <property type="molecule type" value="Genomic_DNA"/>
</dbReference>
<feature type="domain" description="Glycosyltransferase subfamily 4-like N-terminal" evidence="2">
    <location>
        <begin position="16"/>
        <end position="151"/>
    </location>
</feature>
<reference evidence="3 4" key="1">
    <citation type="submission" date="2020-08" db="EMBL/GenBank/DDBJ databases">
        <title>Polaribacter sp. L12M9 isolated from gut of the Korean scallop.</title>
        <authorList>
            <person name="Jeong Y.S."/>
        </authorList>
    </citation>
    <scope>NUCLEOTIDE SEQUENCE [LARGE SCALE GENOMIC DNA]</scope>
    <source>
        <strain evidence="3 4">L12M9</strain>
    </source>
</reference>
<dbReference type="PANTHER" id="PTHR12526:SF630">
    <property type="entry name" value="GLYCOSYLTRANSFERASE"/>
    <property type="match status" value="1"/>
</dbReference>
<sequence length="359" mass="40771">MNKLGVIQIIDSLNTGGAEVLAINIANSLSNEKGVNSHICVSRKEGELLNNINKEVGYLFLNRKKVIDLKALFALKKYIKANKISVLHAHATSFFLAFCVKVIAPNIQVIWHNHFGNNINLKGKKLQVLKIASLFFRSIIVVNEDLKKWSIKSLFTKNVYYLKNFPVFVNKETITKLKGVKDKRIVHLAAFRQEKNHPFLIEAFQQFIKLNKDWSLHLVGKINKDVYSENIIRLIKNKGLEKHIFVYDSCLDVANILNQSTIGVLSSKFEGLPIALLEYGLAKLPVVVTNVGECSIVVKDNESGIVVESENITQLSEAFNLLANSKEKRDYFKNQHNNNVVETYSKEKFIRQLVKIYTA</sequence>
<dbReference type="RefSeq" id="WP_187483155.1">
    <property type="nucleotide sequence ID" value="NZ_CP060695.1"/>
</dbReference>
<proteinExistence type="predicted"/>
<dbReference type="PANTHER" id="PTHR12526">
    <property type="entry name" value="GLYCOSYLTRANSFERASE"/>
    <property type="match status" value="1"/>
</dbReference>
<accession>A0A7G9LCC4</accession>
<keyword evidence="4" id="KW-1185">Reference proteome</keyword>
<evidence type="ECO:0000259" key="2">
    <source>
        <dbReference type="Pfam" id="PF13439"/>
    </source>
</evidence>
<dbReference type="AlphaFoldDB" id="A0A7G9LCC4"/>
<name>A0A7G9LCC4_9FLAO</name>
<dbReference type="KEGG" id="ppec:H9W90_03895"/>
<gene>
    <name evidence="3" type="ORF">H9W90_03895</name>
</gene>
<dbReference type="Pfam" id="PF00534">
    <property type="entry name" value="Glycos_transf_1"/>
    <property type="match status" value="1"/>
</dbReference>